<dbReference type="STRING" id="400727.A0A2T7P3R5"/>
<reference evidence="12 13" key="1">
    <citation type="submission" date="2018-04" db="EMBL/GenBank/DDBJ databases">
        <title>The genome of golden apple snail Pomacea canaliculata provides insight into stress tolerance and invasive adaptation.</title>
        <authorList>
            <person name="Liu C."/>
            <person name="Liu B."/>
            <person name="Ren Y."/>
            <person name="Zhang Y."/>
            <person name="Wang H."/>
            <person name="Li S."/>
            <person name="Jiang F."/>
            <person name="Yin L."/>
            <person name="Zhang G."/>
            <person name="Qian W."/>
            <person name="Fan W."/>
        </authorList>
    </citation>
    <scope>NUCLEOTIDE SEQUENCE [LARGE SCALE GENOMIC DNA]</scope>
    <source>
        <strain evidence="12">SZHN2017</strain>
        <tissue evidence="12">Muscle</tissue>
    </source>
</reference>
<dbReference type="GO" id="GO:0012505">
    <property type="term" value="C:endomembrane system"/>
    <property type="evidence" value="ECO:0007669"/>
    <property type="project" value="UniProtKB-SubCell"/>
</dbReference>
<dbReference type="PRINTS" id="PR01000">
    <property type="entry name" value="SREBPS2PTASE"/>
</dbReference>
<dbReference type="Pfam" id="PF02163">
    <property type="entry name" value="Peptidase_M50"/>
    <property type="match status" value="1"/>
</dbReference>
<keyword evidence="13" id="KW-1185">Reference proteome</keyword>
<comment type="catalytic activity">
    <reaction evidence="1">
        <text>Cleaves several transcription factors that are type-2 transmembrane proteins within membrane-spanning domains. Known substrates include sterol regulatory element-binding protein (SREBP) -1, SREBP-2 and forms of the transcriptional activator ATF6. SREBP-2 is cleaved at the site 477-DRSRILL-|-CVLTFLCLSFNPLTSLLQWGGA-505. The residues Asn-Pro, 11 residues distal to the site of cleavage in the membrane-spanning domain, are important for cleavage by S2P endopeptidase. Replacement of either of these residues does not prevent cleavage, but there is no cleavage if both of these residues are replaced.</text>
        <dbReference type="EC" id="3.4.24.85"/>
    </reaction>
</comment>
<dbReference type="InterPro" id="IPR001193">
    <property type="entry name" value="MBTPS2"/>
</dbReference>
<evidence type="ECO:0000256" key="7">
    <source>
        <dbReference type="ARBA" id="ARBA00023136"/>
    </source>
</evidence>
<evidence type="ECO:0000256" key="1">
    <source>
        <dbReference type="ARBA" id="ARBA00001350"/>
    </source>
</evidence>
<comment type="caution">
    <text evidence="12">The sequence shown here is derived from an EMBL/GenBank/DDBJ whole genome shotgun (WGS) entry which is preliminary data.</text>
</comment>
<keyword evidence="7 10" id="KW-0472">Membrane</keyword>
<evidence type="ECO:0000259" key="11">
    <source>
        <dbReference type="Pfam" id="PF02163"/>
    </source>
</evidence>
<dbReference type="EC" id="3.4.24.85" evidence="3"/>
<evidence type="ECO:0000313" key="13">
    <source>
        <dbReference type="Proteomes" id="UP000245119"/>
    </source>
</evidence>
<name>A0A2T7P3R5_POMCA</name>
<protein>
    <recommendedName>
        <fullName evidence="4">Membrane-bound transcription factor site-2 protease</fullName>
        <ecNumber evidence="3">3.4.24.85</ecNumber>
    </recommendedName>
    <alternativeName>
        <fullName evidence="8">Endopeptidase S2P</fullName>
    </alternativeName>
</protein>
<keyword evidence="5 10" id="KW-0812">Transmembrane</keyword>
<evidence type="ECO:0000256" key="5">
    <source>
        <dbReference type="ARBA" id="ARBA00022692"/>
    </source>
</evidence>
<evidence type="ECO:0000313" key="12">
    <source>
        <dbReference type="EMBL" id="PVD28050.1"/>
    </source>
</evidence>
<evidence type="ECO:0000256" key="9">
    <source>
        <dbReference type="ARBA" id="ARBA00045828"/>
    </source>
</evidence>
<dbReference type="PANTHER" id="PTHR13325:SF3">
    <property type="entry name" value="MEMBRANE-BOUND TRANSCRIPTION FACTOR SITE-2 PROTEASE"/>
    <property type="match status" value="1"/>
</dbReference>
<sequence>MFNRCFLRMGQWRPGFLRLWFTAGVFFALVAMLLSVFLLSLLAFNTIRQKPVEQQVLTPMPGVNLPASQVWYYMLTLLVCGILHEVGHAVAAVREQVRVNGFGIFMMIIYPGAFVDLSSEHLQVVSPLRQLRIYCAGVWHNFVIVIIAIIILLSLPVLLLPVYSQGHAVAITGVEENSAVSGPKGLFVGEALTAVGDCQVTNTEAWRHCILTSMKEPSLGYCLPVQLIGQLNTTPKNWTQPEKGDIDCCNTTSATHLCFLYHTKTSQDTSYACLPARTTTDRPVCKLQSDCYLPGVEVACVYPAVDNQTKLLRIFHGRRPPLLFLGHPLDLFYSGDVVVDLILVPVCADVHNHCMTASAFACF</sequence>
<accession>A0A2T7P3R5</accession>
<dbReference type="EMBL" id="PZQS01000006">
    <property type="protein sequence ID" value="PVD28050.1"/>
    <property type="molecule type" value="Genomic_DNA"/>
</dbReference>
<evidence type="ECO:0000256" key="10">
    <source>
        <dbReference type="SAM" id="Phobius"/>
    </source>
</evidence>
<organism evidence="12 13">
    <name type="scientific">Pomacea canaliculata</name>
    <name type="common">Golden apple snail</name>
    <dbReference type="NCBI Taxonomy" id="400727"/>
    <lineage>
        <taxon>Eukaryota</taxon>
        <taxon>Metazoa</taxon>
        <taxon>Spiralia</taxon>
        <taxon>Lophotrochozoa</taxon>
        <taxon>Mollusca</taxon>
        <taxon>Gastropoda</taxon>
        <taxon>Caenogastropoda</taxon>
        <taxon>Architaenioglossa</taxon>
        <taxon>Ampullarioidea</taxon>
        <taxon>Ampullariidae</taxon>
        <taxon>Pomacea</taxon>
    </lineage>
</organism>
<feature type="transmembrane region" description="Helical" evidence="10">
    <location>
        <begin position="138"/>
        <end position="160"/>
    </location>
</feature>
<feature type="domain" description="Peptidase M50" evidence="11">
    <location>
        <begin position="73"/>
        <end position="208"/>
    </location>
</feature>
<proteinExistence type="predicted"/>
<comment type="function">
    <text evidence="9">Zinc metalloprotease that mediates intramembrane proteolysis of proteins such as ATF6, ATF6B, SREBF1/SREBP1 and SREBF2/SREBP2. Catalyzes the second step in the proteolytic activation of the sterol regulatory element-binding proteins (SREBPs) SREBF1/SREBP1 and SREBF2/SREBP2: cleaves SREBPs within the first transmembrane segment, thereby releasing the N-terminal segment with a portion of the transmembrane segment attached. Mature N-terminal SREBP fragments shuttle to the nucleus and activate gene transcription. Also mediates the second step in the proteolytic activation of the cyclic AMP-dependent transcription factor ATF-6 (ATF6 and ATF6B). Involved in intramembrane proteolysis during bone formation. In astrocytes and osteoblasts, upon DNA damage and ER stress, mediates the second step of the regulated intramembrane proteolytic activation of the transcription factor CREB3L1, leading to the inhibition of cell-cycle progression.</text>
</comment>
<dbReference type="GO" id="GO:0004222">
    <property type="term" value="F:metalloendopeptidase activity"/>
    <property type="evidence" value="ECO:0007669"/>
    <property type="project" value="InterPro"/>
</dbReference>
<dbReference type="GO" id="GO:1905897">
    <property type="term" value="P:regulation of response to endoplasmic reticulum stress"/>
    <property type="evidence" value="ECO:0007669"/>
    <property type="project" value="TreeGrafter"/>
</dbReference>
<feature type="transmembrane region" description="Helical" evidence="10">
    <location>
        <begin position="70"/>
        <end position="87"/>
    </location>
</feature>
<evidence type="ECO:0000256" key="6">
    <source>
        <dbReference type="ARBA" id="ARBA00022989"/>
    </source>
</evidence>
<evidence type="ECO:0000256" key="8">
    <source>
        <dbReference type="ARBA" id="ARBA00032658"/>
    </source>
</evidence>
<comment type="subcellular location">
    <subcellularLocation>
        <location evidence="2">Endomembrane system</location>
        <topology evidence="2">Multi-pass membrane protein</topology>
    </subcellularLocation>
</comment>
<dbReference type="OrthoDB" id="69989at2759"/>
<dbReference type="Proteomes" id="UP000245119">
    <property type="component" value="Linkage Group LG6"/>
</dbReference>
<gene>
    <name evidence="12" type="ORF">C0Q70_10631</name>
</gene>
<dbReference type="GO" id="GO:0031293">
    <property type="term" value="P:membrane protein intracellular domain proteolysis"/>
    <property type="evidence" value="ECO:0007669"/>
    <property type="project" value="TreeGrafter"/>
</dbReference>
<dbReference type="GO" id="GO:0016020">
    <property type="term" value="C:membrane"/>
    <property type="evidence" value="ECO:0007669"/>
    <property type="project" value="InterPro"/>
</dbReference>
<evidence type="ECO:0000256" key="4">
    <source>
        <dbReference type="ARBA" id="ARBA00014400"/>
    </source>
</evidence>
<feature type="transmembrane region" description="Helical" evidence="10">
    <location>
        <begin position="99"/>
        <end position="118"/>
    </location>
</feature>
<feature type="transmembrane region" description="Helical" evidence="10">
    <location>
        <begin position="20"/>
        <end position="44"/>
    </location>
</feature>
<evidence type="ECO:0000256" key="2">
    <source>
        <dbReference type="ARBA" id="ARBA00004127"/>
    </source>
</evidence>
<evidence type="ECO:0000256" key="3">
    <source>
        <dbReference type="ARBA" id="ARBA00012347"/>
    </source>
</evidence>
<keyword evidence="6 10" id="KW-1133">Transmembrane helix</keyword>
<dbReference type="InterPro" id="IPR008915">
    <property type="entry name" value="Peptidase_M50"/>
</dbReference>
<dbReference type="AlphaFoldDB" id="A0A2T7P3R5"/>
<dbReference type="GO" id="GO:0005737">
    <property type="term" value="C:cytoplasm"/>
    <property type="evidence" value="ECO:0007669"/>
    <property type="project" value="TreeGrafter"/>
</dbReference>
<dbReference type="PANTHER" id="PTHR13325">
    <property type="entry name" value="PROTEASE M50 MEMBRANE-BOUND TRANSCRIPTION FACTOR SITE 2 PROTEASE"/>
    <property type="match status" value="1"/>
</dbReference>